<proteinExistence type="predicted"/>
<evidence type="ECO:0000313" key="10">
    <source>
        <dbReference type="EMBL" id="KZV30725.1"/>
    </source>
</evidence>
<feature type="region of interest" description="Disordered" evidence="8">
    <location>
        <begin position="1"/>
        <end position="24"/>
    </location>
</feature>
<keyword evidence="5" id="KW-0238">DNA-binding</keyword>
<dbReference type="SUPFAM" id="SSF53098">
    <property type="entry name" value="Ribonuclease H-like"/>
    <property type="match status" value="1"/>
</dbReference>
<gene>
    <name evidence="10" type="ORF">F511_33597</name>
</gene>
<keyword evidence="3 7" id="KW-0863">Zinc-finger</keyword>
<dbReference type="PANTHER" id="PTHR32166:SF121">
    <property type="entry name" value="DUF659 DOMAIN-CONTAINING PROTEIN"/>
    <property type="match status" value="1"/>
</dbReference>
<dbReference type="GO" id="GO:0046983">
    <property type="term" value="F:protein dimerization activity"/>
    <property type="evidence" value="ECO:0007669"/>
    <property type="project" value="InterPro"/>
</dbReference>
<accession>A0A2Z7B9I4</accession>
<feature type="domain" description="BED-type" evidence="9">
    <location>
        <begin position="22"/>
        <end position="81"/>
    </location>
</feature>
<evidence type="ECO:0000256" key="2">
    <source>
        <dbReference type="ARBA" id="ARBA00022723"/>
    </source>
</evidence>
<dbReference type="OrthoDB" id="2013475at2759"/>
<dbReference type="GO" id="GO:0008270">
    <property type="term" value="F:zinc ion binding"/>
    <property type="evidence" value="ECO:0007669"/>
    <property type="project" value="UniProtKB-KW"/>
</dbReference>
<evidence type="ECO:0000313" key="11">
    <source>
        <dbReference type="Proteomes" id="UP000250235"/>
    </source>
</evidence>
<dbReference type="Pfam" id="PF02892">
    <property type="entry name" value="zf-BED"/>
    <property type="match status" value="1"/>
</dbReference>
<keyword evidence="6" id="KW-0539">Nucleus</keyword>
<dbReference type="GO" id="GO:0005634">
    <property type="term" value="C:nucleus"/>
    <property type="evidence" value="ECO:0007669"/>
    <property type="project" value="UniProtKB-SubCell"/>
</dbReference>
<dbReference type="Pfam" id="PF04937">
    <property type="entry name" value="DUF659"/>
    <property type="match status" value="1"/>
</dbReference>
<evidence type="ECO:0000256" key="6">
    <source>
        <dbReference type="ARBA" id="ARBA00023242"/>
    </source>
</evidence>
<sequence>MDSSSGFQQSSSTVNSVSSSRNKTDPAWAHFKEDVSADGKKSWTCLHCNNVWRGGGINRMKKHLAGRKGDIAACKKVPYDVRFQMEQSLKVVEEKNISPISFEEDDVNDTDMTTFEEEMHPSHAQTKGKGKSFFGTTSQKGKRMKADNMSDYFAPRTTAGAQRSIKSVLVSKEALLNVDMSIARFFYDTCTPINAVNSVYFQRMVDAIAAVGPGYKAPKYNQLRTNLLGNMKKEVQLVVSSYRSVWEERGCTIMADGWQDRSNRQLINFLVYCKRGTTFVRSIDASDIVKDATTICKLFVELVEWVGSKNVIHLVTDNGANYKAAGVLLQDKYPSIKWSPCAAHCLNLILGDIGKMDLVCNLAKRAASITKFVYNHAFLLAWLRKREGWTEIVRPGPTRFATTFIALKSILEHQHDLQAFFTSKTFKDSRYSKDKKASGVVAVVLDSRFWSDCRVVVGVCGPLIRMLRIMDTDRRPSIGYVYDGMYRARRAIKNIFKNKKKLYKPFTSIIKARWDKQLRRDIHATAYLLNPAFLYDKFNMCTKKEIMDSFVEMVTTLISDRAIQRKCIDEVAIYQDRLGSFARQLALDSSKSMQPDEWWRVFGCSAPNIQSLAIKILSQTSSSSGCERNWSVFERIHTKKRNRLEHQRLNDLVFVHYNLRLKER</sequence>
<dbReference type="AlphaFoldDB" id="A0A2Z7B9I4"/>
<feature type="compositionally biased region" description="Low complexity" evidence="8">
    <location>
        <begin position="1"/>
        <end position="20"/>
    </location>
</feature>
<evidence type="ECO:0000256" key="7">
    <source>
        <dbReference type="PROSITE-ProRule" id="PRU00027"/>
    </source>
</evidence>
<dbReference type="Proteomes" id="UP000250235">
    <property type="component" value="Unassembled WGS sequence"/>
</dbReference>
<evidence type="ECO:0000256" key="5">
    <source>
        <dbReference type="ARBA" id="ARBA00023125"/>
    </source>
</evidence>
<dbReference type="InterPro" id="IPR012337">
    <property type="entry name" value="RNaseH-like_sf"/>
</dbReference>
<dbReference type="PANTHER" id="PTHR32166">
    <property type="entry name" value="OSJNBA0013A04.12 PROTEIN"/>
    <property type="match status" value="1"/>
</dbReference>
<evidence type="ECO:0000259" key="9">
    <source>
        <dbReference type="PROSITE" id="PS50808"/>
    </source>
</evidence>
<evidence type="ECO:0000256" key="4">
    <source>
        <dbReference type="ARBA" id="ARBA00022833"/>
    </source>
</evidence>
<dbReference type="Pfam" id="PF05699">
    <property type="entry name" value="Dimer_Tnp_hAT"/>
    <property type="match status" value="1"/>
</dbReference>
<comment type="subcellular location">
    <subcellularLocation>
        <location evidence="1">Nucleus</location>
    </subcellularLocation>
</comment>
<dbReference type="InterPro" id="IPR008906">
    <property type="entry name" value="HATC_C_dom"/>
</dbReference>
<dbReference type="EMBL" id="KV007897">
    <property type="protein sequence ID" value="KZV30725.1"/>
    <property type="molecule type" value="Genomic_DNA"/>
</dbReference>
<organism evidence="10 11">
    <name type="scientific">Dorcoceras hygrometricum</name>
    <dbReference type="NCBI Taxonomy" id="472368"/>
    <lineage>
        <taxon>Eukaryota</taxon>
        <taxon>Viridiplantae</taxon>
        <taxon>Streptophyta</taxon>
        <taxon>Embryophyta</taxon>
        <taxon>Tracheophyta</taxon>
        <taxon>Spermatophyta</taxon>
        <taxon>Magnoliopsida</taxon>
        <taxon>eudicotyledons</taxon>
        <taxon>Gunneridae</taxon>
        <taxon>Pentapetalae</taxon>
        <taxon>asterids</taxon>
        <taxon>lamiids</taxon>
        <taxon>Lamiales</taxon>
        <taxon>Gesneriaceae</taxon>
        <taxon>Didymocarpoideae</taxon>
        <taxon>Trichosporeae</taxon>
        <taxon>Loxocarpinae</taxon>
        <taxon>Dorcoceras</taxon>
    </lineage>
</organism>
<name>A0A2Z7B9I4_9LAMI</name>
<keyword evidence="4" id="KW-0862">Zinc</keyword>
<dbReference type="PROSITE" id="PS50808">
    <property type="entry name" value="ZF_BED"/>
    <property type="match status" value="1"/>
</dbReference>
<dbReference type="InterPro" id="IPR007021">
    <property type="entry name" value="DUF659"/>
</dbReference>
<dbReference type="GO" id="GO:0003677">
    <property type="term" value="F:DNA binding"/>
    <property type="evidence" value="ECO:0007669"/>
    <property type="project" value="UniProtKB-KW"/>
</dbReference>
<protein>
    <recommendedName>
        <fullName evidence="9">BED-type domain-containing protein</fullName>
    </recommendedName>
</protein>
<keyword evidence="11" id="KW-1185">Reference proteome</keyword>
<feature type="region of interest" description="Disordered" evidence="8">
    <location>
        <begin position="120"/>
        <end position="140"/>
    </location>
</feature>
<reference evidence="10 11" key="1">
    <citation type="journal article" date="2015" name="Proc. Natl. Acad. Sci. U.S.A.">
        <title>The resurrection genome of Boea hygrometrica: A blueprint for survival of dehydration.</title>
        <authorList>
            <person name="Xiao L."/>
            <person name="Yang G."/>
            <person name="Zhang L."/>
            <person name="Yang X."/>
            <person name="Zhao S."/>
            <person name="Ji Z."/>
            <person name="Zhou Q."/>
            <person name="Hu M."/>
            <person name="Wang Y."/>
            <person name="Chen M."/>
            <person name="Xu Y."/>
            <person name="Jin H."/>
            <person name="Xiao X."/>
            <person name="Hu G."/>
            <person name="Bao F."/>
            <person name="Hu Y."/>
            <person name="Wan P."/>
            <person name="Li L."/>
            <person name="Deng X."/>
            <person name="Kuang T."/>
            <person name="Xiang C."/>
            <person name="Zhu J.K."/>
            <person name="Oliver M.J."/>
            <person name="He Y."/>
        </authorList>
    </citation>
    <scope>NUCLEOTIDE SEQUENCE [LARGE SCALE GENOMIC DNA]</scope>
    <source>
        <strain evidence="11">cv. XS01</strain>
    </source>
</reference>
<evidence type="ECO:0000256" key="8">
    <source>
        <dbReference type="SAM" id="MobiDB-lite"/>
    </source>
</evidence>
<evidence type="ECO:0000256" key="3">
    <source>
        <dbReference type="ARBA" id="ARBA00022771"/>
    </source>
</evidence>
<keyword evidence="2" id="KW-0479">Metal-binding</keyword>
<evidence type="ECO:0000256" key="1">
    <source>
        <dbReference type="ARBA" id="ARBA00004123"/>
    </source>
</evidence>
<dbReference type="InterPro" id="IPR003656">
    <property type="entry name" value="Znf_BED"/>
</dbReference>